<comment type="caution">
    <text evidence="1">The sequence shown here is derived from an EMBL/GenBank/DDBJ whole genome shotgun (WGS) entry which is preliminary data.</text>
</comment>
<organism evidence="1">
    <name type="scientific">marine sediment metagenome</name>
    <dbReference type="NCBI Taxonomy" id="412755"/>
    <lineage>
        <taxon>unclassified sequences</taxon>
        <taxon>metagenomes</taxon>
        <taxon>ecological metagenomes</taxon>
    </lineage>
</organism>
<dbReference type="EMBL" id="BARU01007157">
    <property type="protein sequence ID" value="GAH42063.1"/>
    <property type="molecule type" value="Genomic_DNA"/>
</dbReference>
<accession>X1H9S8</accession>
<evidence type="ECO:0000313" key="1">
    <source>
        <dbReference type="EMBL" id="GAH42063.1"/>
    </source>
</evidence>
<dbReference type="AlphaFoldDB" id="X1H9S8"/>
<proteinExistence type="predicted"/>
<name>X1H9S8_9ZZZZ</name>
<reference evidence="1" key="1">
    <citation type="journal article" date="2014" name="Front. Microbiol.">
        <title>High frequency of phylogenetically diverse reductive dehalogenase-homologous genes in deep subseafloor sedimentary metagenomes.</title>
        <authorList>
            <person name="Kawai M."/>
            <person name="Futagami T."/>
            <person name="Toyoda A."/>
            <person name="Takaki Y."/>
            <person name="Nishi S."/>
            <person name="Hori S."/>
            <person name="Arai W."/>
            <person name="Tsubouchi T."/>
            <person name="Morono Y."/>
            <person name="Uchiyama I."/>
            <person name="Ito T."/>
            <person name="Fujiyama A."/>
            <person name="Inagaki F."/>
            <person name="Takami H."/>
        </authorList>
    </citation>
    <scope>NUCLEOTIDE SEQUENCE</scope>
    <source>
        <strain evidence="1">Expedition CK06-06</strain>
    </source>
</reference>
<protein>
    <submittedName>
        <fullName evidence="1">Uncharacterized protein</fullName>
    </submittedName>
</protein>
<sequence length="166" mass="18414">MKPQYNLETPKTSAGEITIITPENKVYTEPDRGHFPSIYGFENDQEGEPPLNWVWEAPNGYVRVLDEIDGFKKVLETHKNSGGTPTRIRKDFEEESGNTGTVELWLRKDTDSGGADASKIALGSTGTGHIALGFQQGDIYRGDYGWYGDWIKIADATPIFPALSFV</sequence>
<gene>
    <name evidence="1" type="ORF">S03H2_14110</name>
</gene>